<name>A0A077N7X8_XENBV</name>
<gene>
    <name evidence="1" type="ORF">XBP1_1050020</name>
</gene>
<dbReference type="EMBL" id="CBSW010000008">
    <property type="protein sequence ID" value="CDG95129.1"/>
    <property type="molecule type" value="Genomic_DNA"/>
</dbReference>
<accession>A0A077N7X8</accession>
<sequence length="37" mass="4594">MVSHFKQQENAALKKRWKRHQIELTHTRLYNIFSILK</sequence>
<protein>
    <submittedName>
        <fullName evidence="1">Uncharacterized protein</fullName>
    </submittedName>
</protein>
<dbReference type="AlphaFoldDB" id="A0A077N7X8"/>
<comment type="caution">
    <text evidence="1">The sequence shown here is derived from an EMBL/GenBank/DDBJ whole genome shotgun (WGS) entry which is preliminary data.</text>
</comment>
<proteinExistence type="predicted"/>
<dbReference type="HOGENOM" id="CLU_3350533_0_0_6"/>
<dbReference type="Proteomes" id="UP000028511">
    <property type="component" value="Unassembled WGS sequence"/>
</dbReference>
<evidence type="ECO:0000313" key="1">
    <source>
        <dbReference type="EMBL" id="CDG95129.1"/>
    </source>
</evidence>
<reference evidence="1" key="1">
    <citation type="submission" date="2013-07" db="EMBL/GenBank/DDBJ databases">
        <title>Sub-species coevolution in mutualistic symbiosis.</title>
        <authorList>
            <person name="Murfin K."/>
            <person name="Klassen J."/>
            <person name="Lee M."/>
            <person name="Forst S."/>
            <person name="Stock P."/>
            <person name="Goodrich-Blair H."/>
        </authorList>
    </citation>
    <scope>NUCLEOTIDE SEQUENCE [LARGE SCALE GENOMIC DNA]</scope>
    <source>
        <strain evidence="1">Puntauvense</strain>
    </source>
</reference>
<evidence type="ECO:0000313" key="2">
    <source>
        <dbReference type="Proteomes" id="UP000028511"/>
    </source>
</evidence>
<organism evidence="1 2">
    <name type="scientific">Xenorhabdus bovienii str. puntauvense</name>
    <dbReference type="NCBI Taxonomy" id="1398201"/>
    <lineage>
        <taxon>Bacteria</taxon>
        <taxon>Pseudomonadati</taxon>
        <taxon>Pseudomonadota</taxon>
        <taxon>Gammaproteobacteria</taxon>
        <taxon>Enterobacterales</taxon>
        <taxon>Morganellaceae</taxon>
        <taxon>Xenorhabdus</taxon>
    </lineage>
</organism>